<dbReference type="SUPFAM" id="SSF51338">
    <property type="entry name" value="Composite domain of metallo-dependent hydrolases"/>
    <property type="match status" value="1"/>
</dbReference>
<dbReference type="InterPro" id="IPR004722">
    <property type="entry name" value="DHOase"/>
</dbReference>
<feature type="binding site" evidence="6">
    <location>
        <position position="184"/>
    </location>
    <ligand>
        <name>Zn(2+)</name>
        <dbReference type="ChEBI" id="CHEBI:29105"/>
        <label>2</label>
    </ligand>
</feature>
<dbReference type="EMBL" id="JACNJD010000090">
    <property type="protein sequence ID" value="MBC8176101.1"/>
    <property type="molecule type" value="Genomic_DNA"/>
</dbReference>
<dbReference type="Gene3D" id="3.20.20.140">
    <property type="entry name" value="Metal-dependent hydrolases"/>
    <property type="match status" value="1"/>
</dbReference>
<comment type="cofactor">
    <cofactor evidence="6">
        <name>Zn(2+)</name>
        <dbReference type="ChEBI" id="CHEBI:29105"/>
    </cofactor>
    <text evidence="6">Binds 2 Zn(2+) ions per subunit.</text>
</comment>
<feature type="active site" evidence="6">
    <location>
        <position position="310"/>
    </location>
</feature>
<feature type="binding site" evidence="6">
    <location>
        <position position="67"/>
    </location>
    <ligand>
        <name>Zn(2+)</name>
        <dbReference type="ChEBI" id="CHEBI:29105"/>
        <label>1</label>
    </ligand>
</feature>
<feature type="binding site" evidence="6">
    <location>
        <position position="157"/>
    </location>
    <ligand>
        <name>Zn(2+)</name>
        <dbReference type="ChEBI" id="CHEBI:29105"/>
        <label>2</label>
    </ligand>
</feature>
<keyword evidence="3 6" id="KW-0479">Metal-binding</keyword>
<name>A0A8J6MYF3_9DELT</name>
<dbReference type="InterPro" id="IPR024403">
    <property type="entry name" value="DHOase_cat"/>
</dbReference>
<comment type="pathway">
    <text evidence="6">Pyrimidine metabolism; UMP biosynthesis via de novo pathway; (S)-dihydroorotate from bicarbonate: step 3/3.</text>
</comment>
<dbReference type="GO" id="GO:0008270">
    <property type="term" value="F:zinc ion binding"/>
    <property type="evidence" value="ECO:0007669"/>
    <property type="project" value="UniProtKB-UniRule"/>
</dbReference>
<dbReference type="InterPro" id="IPR050138">
    <property type="entry name" value="DHOase/Allantoinase_Hydrolase"/>
</dbReference>
<evidence type="ECO:0000256" key="1">
    <source>
        <dbReference type="ARBA" id="ARBA00002368"/>
    </source>
</evidence>
<keyword evidence="5 6" id="KW-0665">Pyrimidine biosynthesis</keyword>
<dbReference type="AlphaFoldDB" id="A0A8J6MYF3"/>
<protein>
    <recommendedName>
        <fullName evidence="6">Dihydroorotase</fullName>
        <shortName evidence="6">DHOase</shortName>
        <ecNumber evidence="6">3.5.2.3</ecNumber>
    </recommendedName>
</protein>
<dbReference type="GO" id="GO:0005737">
    <property type="term" value="C:cytoplasm"/>
    <property type="evidence" value="ECO:0007669"/>
    <property type="project" value="TreeGrafter"/>
</dbReference>
<comment type="catalytic activity">
    <reaction evidence="6">
        <text>(S)-dihydroorotate + H2O = N-carbamoyl-L-aspartate + H(+)</text>
        <dbReference type="Rhea" id="RHEA:24296"/>
        <dbReference type="ChEBI" id="CHEBI:15377"/>
        <dbReference type="ChEBI" id="CHEBI:15378"/>
        <dbReference type="ChEBI" id="CHEBI:30864"/>
        <dbReference type="ChEBI" id="CHEBI:32814"/>
        <dbReference type="EC" id="3.5.2.3"/>
    </reaction>
</comment>
<dbReference type="UniPathway" id="UPA00070">
    <property type="reaction ID" value="UER00117"/>
</dbReference>
<comment type="function">
    <text evidence="1 6">Catalyzes the reversible cyclization of carbamoyl aspartate to dihydroorotate.</text>
</comment>
<dbReference type="CDD" id="cd01317">
    <property type="entry name" value="DHOase_IIa"/>
    <property type="match status" value="1"/>
</dbReference>
<dbReference type="EC" id="3.5.2.3" evidence="6"/>
<dbReference type="NCBIfam" id="TIGR00857">
    <property type="entry name" value="pyrC_multi"/>
    <property type="match status" value="1"/>
</dbReference>
<dbReference type="InterPro" id="IPR032466">
    <property type="entry name" value="Metal_Hydrolase"/>
</dbReference>
<proteinExistence type="inferred from homology"/>
<sequence length="430" mass="46177">MDIVLIRGGDLVDPVGDTVEKVDLLIEKGKINKILPRGVFQEKDPRIGVIEASDKLVIPGLIDIHVHLREPGHEHKETVATGAMSAAAGGYTAICCMPNTEPPNDCRSVTEFILERAKRAGLSKVYPIAAISKGQKGKTLTNFGELREAGAVAVSDDGFPVANSELMRRALEYASHYGLKVISHCEDRSLSGDGVMHEGVVSTQIGLAGIPAASEDIMVYREISLSKLTGCPVHIAHVSTAGSVELIKRAKEEGVLVTAETAPHYFTLDHSAVVGYDTVFKVNPPLRTDKDVEAIKEGLAKGIIDVIATDHAPHSTLEKDLEFDMAAFGMIGLQTALPLTLKLVREGILSLTEAIGKLSRNGADIIGIAGGRLVEGGDADLAIIDPEYEYLFEEDQILSKSRNSPFIGMNLKGRNELTMVGGDIVWEKKS</sequence>
<evidence type="ECO:0000313" key="9">
    <source>
        <dbReference type="Proteomes" id="UP000650524"/>
    </source>
</evidence>
<feature type="binding site" evidence="6">
    <location>
        <position position="283"/>
    </location>
    <ligand>
        <name>substrate</name>
    </ligand>
</feature>
<evidence type="ECO:0000256" key="4">
    <source>
        <dbReference type="ARBA" id="ARBA00022801"/>
    </source>
</evidence>
<evidence type="ECO:0000256" key="2">
    <source>
        <dbReference type="ARBA" id="ARBA00010286"/>
    </source>
</evidence>
<dbReference type="GO" id="GO:0044205">
    <property type="term" value="P:'de novo' UMP biosynthetic process"/>
    <property type="evidence" value="ECO:0007669"/>
    <property type="project" value="UniProtKB-UniRule"/>
</dbReference>
<feature type="binding site" evidence="6">
    <location>
        <position position="99"/>
    </location>
    <ligand>
        <name>substrate</name>
    </ligand>
</feature>
<dbReference type="InterPro" id="IPR002195">
    <property type="entry name" value="Dihydroorotase_CS"/>
</dbReference>
<dbReference type="GO" id="GO:0004151">
    <property type="term" value="F:dihydroorotase activity"/>
    <property type="evidence" value="ECO:0007669"/>
    <property type="project" value="UniProtKB-UniRule"/>
</dbReference>
<evidence type="ECO:0000256" key="5">
    <source>
        <dbReference type="ARBA" id="ARBA00022975"/>
    </source>
</evidence>
<feature type="binding site" evidence="6">
    <location>
        <position position="157"/>
    </location>
    <ligand>
        <name>Zn(2+)</name>
        <dbReference type="ChEBI" id="CHEBI:29105"/>
        <label>1</label>
    </ligand>
</feature>
<evidence type="ECO:0000256" key="6">
    <source>
        <dbReference type="HAMAP-Rule" id="MF_00220"/>
    </source>
</evidence>
<dbReference type="PROSITE" id="PS00483">
    <property type="entry name" value="DIHYDROOROTASE_2"/>
    <property type="match status" value="1"/>
</dbReference>
<dbReference type="Gene3D" id="2.30.40.10">
    <property type="entry name" value="Urease, subunit C, domain 1"/>
    <property type="match status" value="1"/>
</dbReference>
<dbReference type="PROSITE" id="PS00482">
    <property type="entry name" value="DIHYDROOROTASE_1"/>
    <property type="match status" value="1"/>
</dbReference>
<keyword evidence="4 6" id="KW-0378">Hydrolase</keyword>
<reference evidence="8 9" key="1">
    <citation type="submission" date="2020-08" db="EMBL/GenBank/DDBJ databases">
        <title>Bridging the membrane lipid divide: bacteria of the FCB group superphylum have the potential to synthesize archaeal ether lipids.</title>
        <authorList>
            <person name="Villanueva L."/>
            <person name="Von Meijenfeldt F.A.B."/>
            <person name="Westbye A.B."/>
            <person name="Yadav S."/>
            <person name="Hopmans E.C."/>
            <person name="Dutilh B.E."/>
            <person name="Sinninghe Damste J.S."/>
        </authorList>
    </citation>
    <scope>NUCLEOTIDE SEQUENCE [LARGE SCALE GENOMIC DNA]</scope>
    <source>
        <strain evidence="8">NIOZ-UU27</strain>
    </source>
</reference>
<feature type="binding site" evidence="6">
    <location>
        <position position="310"/>
    </location>
    <ligand>
        <name>Zn(2+)</name>
        <dbReference type="ChEBI" id="CHEBI:29105"/>
        <label>1</label>
    </ligand>
</feature>
<feature type="binding site" evidence="6">
    <location>
        <position position="237"/>
    </location>
    <ligand>
        <name>Zn(2+)</name>
        <dbReference type="ChEBI" id="CHEBI:29105"/>
        <label>2</label>
    </ligand>
</feature>
<feature type="binding site" evidence="6">
    <location>
        <position position="314"/>
    </location>
    <ligand>
        <name>substrate</name>
    </ligand>
</feature>
<dbReference type="Pfam" id="PF12890">
    <property type="entry name" value="DHOase"/>
    <property type="match status" value="1"/>
</dbReference>
<comment type="similarity">
    <text evidence="2 6">Belongs to the metallo-dependent hydrolases superfamily. DHOase family. Class I DHOase subfamily.</text>
</comment>
<dbReference type="SUPFAM" id="SSF51556">
    <property type="entry name" value="Metallo-dependent hydrolases"/>
    <property type="match status" value="1"/>
</dbReference>
<dbReference type="PANTHER" id="PTHR43668">
    <property type="entry name" value="ALLANTOINASE"/>
    <property type="match status" value="1"/>
</dbReference>
<feature type="binding site" evidence="6">
    <location>
        <position position="65"/>
    </location>
    <ligand>
        <name>Zn(2+)</name>
        <dbReference type="ChEBI" id="CHEBI:29105"/>
        <label>1</label>
    </ligand>
</feature>
<evidence type="ECO:0000259" key="7">
    <source>
        <dbReference type="Pfam" id="PF12890"/>
    </source>
</evidence>
<gene>
    <name evidence="6" type="primary">pyrC</name>
    <name evidence="8" type="ORF">H8E19_01745</name>
</gene>
<evidence type="ECO:0000313" key="8">
    <source>
        <dbReference type="EMBL" id="MBC8176101.1"/>
    </source>
</evidence>
<dbReference type="GO" id="GO:0004038">
    <property type="term" value="F:allantoinase activity"/>
    <property type="evidence" value="ECO:0007669"/>
    <property type="project" value="TreeGrafter"/>
</dbReference>
<accession>A0A8J6MYF3</accession>
<dbReference type="PANTHER" id="PTHR43668:SF2">
    <property type="entry name" value="ALLANTOINASE"/>
    <property type="match status" value="1"/>
</dbReference>
<feature type="domain" description="Dihydroorotase catalytic" evidence="7">
    <location>
        <begin position="55"/>
        <end position="241"/>
    </location>
</feature>
<evidence type="ECO:0000256" key="3">
    <source>
        <dbReference type="ARBA" id="ARBA00022723"/>
    </source>
</evidence>
<dbReference type="GO" id="GO:0006145">
    <property type="term" value="P:purine nucleobase catabolic process"/>
    <property type="evidence" value="ECO:0007669"/>
    <property type="project" value="TreeGrafter"/>
</dbReference>
<dbReference type="HAMAP" id="MF_00220_B">
    <property type="entry name" value="PyrC_classI_B"/>
    <property type="match status" value="1"/>
</dbReference>
<keyword evidence="6" id="KW-0862">Zinc</keyword>
<organism evidence="8 9">
    <name type="scientific">Candidatus Desulfacyla euxinica</name>
    <dbReference type="NCBI Taxonomy" id="2841693"/>
    <lineage>
        <taxon>Bacteria</taxon>
        <taxon>Deltaproteobacteria</taxon>
        <taxon>Candidatus Desulfacyla</taxon>
    </lineage>
</organism>
<dbReference type="InterPro" id="IPR011059">
    <property type="entry name" value="Metal-dep_hydrolase_composite"/>
</dbReference>
<feature type="binding site" evidence="6">
    <location>
        <begin position="67"/>
        <end position="69"/>
    </location>
    <ligand>
        <name>substrate</name>
    </ligand>
</feature>
<dbReference type="Proteomes" id="UP000650524">
    <property type="component" value="Unassembled WGS sequence"/>
</dbReference>
<feature type="binding site" evidence="6">
    <location>
        <begin position="328"/>
        <end position="329"/>
    </location>
    <ligand>
        <name>substrate</name>
    </ligand>
</feature>
<comment type="caution">
    <text evidence="8">The sequence shown here is derived from an EMBL/GenBank/DDBJ whole genome shotgun (WGS) entry which is preliminary data.</text>
</comment>